<dbReference type="PANTHER" id="PTHR43190">
    <property type="entry name" value="N-ACETYL-D-GLUCOSAMINE KINASE"/>
    <property type="match status" value="1"/>
</dbReference>
<dbReference type="SUPFAM" id="SSF53067">
    <property type="entry name" value="Actin-like ATPase domain"/>
    <property type="match status" value="2"/>
</dbReference>
<dbReference type="GO" id="GO:0016301">
    <property type="term" value="F:kinase activity"/>
    <property type="evidence" value="ECO:0007669"/>
    <property type="project" value="UniProtKB-KW"/>
</dbReference>
<dbReference type="InterPro" id="IPR002731">
    <property type="entry name" value="ATPase_BadF"/>
</dbReference>
<dbReference type="OrthoDB" id="8701357at2"/>
<evidence type="ECO:0000313" key="2">
    <source>
        <dbReference type="EMBL" id="PFG43835.1"/>
    </source>
</evidence>
<name>A0A2A9F040_9MICO</name>
<evidence type="ECO:0000313" key="3">
    <source>
        <dbReference type="Proteomes" id="UP000224130"/>
    </source>
</evidence>
<comment type="caution">
    <text evidence="2">The sequence shown here is derived from an EMBL/GenBank/DDBJ whole genome shotgun (WGS) entry which is preliminary data.</text>
</comment>
<evidence type="ECO:0000259" key="1">
    <source>
        <dbReference type="Pfam" id="PF01869"/>
    </source>
</evidence>
<dbReference type="InterPro" id="IPR043129">
    <property type="entry name" value="ATPase_NBD"/>
</dbReference>
<dbReference type="Gene3D" id="3.30.420.40">
    <property type="match status" value="2"/>
</dbReference>
<keyword evidence="2" id="KW-0418">Kinase</keyword>
<dbReference type="Pfam" id="PF01869">
    <property type="entry name" value="BcrAD_BadFG"/>
    <property type="match status" value="1"/>
</dbReference>
<dbReference type="RefSeq" id="WP_098464132.1">
    <property type="nucleotide sequence ID" value="NZ_PDJJ01000001.1"/>
</dbReference>
<dbReference type="EMBL" id="PDJJ01000001">
    <property type="protein sequence ID" value="PFG43835.1"/>
    <property type="molecule type" value="Genomic_DNA"/>
</dbReference>
<feature type="domain" description="ATPase BadF/BadG/BcrA/BcrD type" evidence="1">
    <location>
        <begin position="6"/>
        <end position="266"/>
    </location>
</feature>
<protein>
    <submittedName>
        <fullName evidence="2">N-acetylglucosamine kinase-like BadF-type ATPase</fullName>
    </submittedName>
</protein>
<sequence>MTVLAIDVGGSGSRVAVRADDGPRHELAGERVSVGADGASVPALVEALLTAAAARWPREVAAVRGVGVGATGLGSLVADPAALARTVADRTGAPAAVAIDAVTAHLGALDGAGGAVVVLGTGAIAVGCADPDAGTPWRRVDGWGHLLGDRASGARIGTDGLRAALLAHDGVDPSGAGLLAAARERFGDPATWPRQLYPRPDRAGVLASFAVDVLGAAAAGDPVAARIAADAGTDAAHSVVAALPPDAPAQVCLAGGVARAGGALTAAFGTAVAALRPDVVVRPAAGDPLDGALALAVRAADGRATTQEGFLWT</sequence>
<reference evidence="2 3" key="1">
    <citation type="submission" date="2017-10" db="EMBL/GenBank/DDBJ databases">
        <title>Sequencing the genomes of 1000 actinobacteria strains.</title>
        <authorList>
            <person name="Klenk H.-P."/>
        </authorList>
    </citation>
    <scope>NUCLEOTIDE SEQUENCE [LARGE SCALE GENOMIC DNA]</scope>
    <source>
        <strain evidence="2 3">DSM 21863</strain>
    </source>
</reference>
<accession>A0A2A9F040</accession>
<keyword evidence="2" id="KW-0808">Transferase</keyword>
<gene>
    <name evidence="2" type="ORF">ATJ88_2548</name>
</gene>
<dbReference type="PANTHER" id="PTHR43190:SF3">
    <property type="entry name" value="N-ACETYL-D-GLUCOSAMINE KINASE"/>
    <property type="match status" value="1"/>
</dbReference>
<dbReference type="Proteomes" id="UP000224130">
    <property type="component" value="Unassembled WGS sequence"/>
</dbReference>
<dbReference type="InterPro" id="IPR052519">
    <property type="entry name" value="Euk-type_GlcNAc_Kinase"/>
</dbReference>
<organism evidence="2 3">
    <name type="scientific">Isoptericola jiangsuensis</name>
    <dbReference type="NCBI Taxonomy" id="548579"/>
    <lineage>
        <taxon>Bacteria</taxon>
        <taxon>Bacillati</taxon>
        <taxon>Actinomycetota</taxon>
        <taxon>Actinomycetes</taxon>
        <taxon>Micrococcales</taxon>
        <taxon>Promicromonosporaceae</taxon>
        <taxon>Isoptericola</taxon>
    </lineage>
</organism>
<dbReference type="AlphaFoldDB" id="A0A2A9F040"/>
<keyword evidence="3" id="KW-1185">Reference proteome</keyword>
<proteinExistence type="predicted"/>